<accession>A0A8T2XK92</accession>
<proteinExistence type="predicted"/>
<dbReference type="Proteomes" id="UP000807159">
    <property type="component" value="Chromosome 12"/>
</dbReference>
<name>A0A8T2XK92_POPDE</name>
<comment type="caution">
    <text evidence="2">The sequence shown here is derived from an EMBL/GenBank/DDBJ whole genome shotgun (WGS) entry which is preliminary data.</text>
</comment>
<dbReference type="AlphaFoldDB" id="A0A8T2XK92"/>
<evidence type="ECO:0000313" key="3">
    <source>
        <dbReference type="Proteomes" id="UP000807159"/>
    </source>
</evidence>
<keyword evidence="3" id="KW-1185">Reference proteome</keyword>
<sequence length="137" mass="15867">MAFDLVITRMYKREASIANICEAQTCRFRLESLRIEVHKIRSKDKEILRLKHEIAMKDEEMRRLKRQLDLVEKEFASLRIAIWSACTNMSKAVTTAALKFPDKSPSNKGIEHFFTEEDLYGAVQSEASPSKKGSEHY</sequence>
<gene>
    <name evidence="2" type="ORF">H0E87_021946</name>
</gene>
<evidence type="ECO:0000256" key="1">
    <source>
        <dbReference type="SAM" id="Coils"/>
    </source>
</evidence>
<feature type="coiled-coil region" evidence="1">
    <location>
        <begin position="47"/>
        <end position="81"/>
    </location>
</feature>
<organism evidence="2 3">
    <name type="scientific">Populus deltoides</name>
    <name type="common">Eastern poplar</name>
    <name type="synonym">Eastern cottonwood</name>
    <dbReference type="NCBI Taxonomy" id="3696"/>
    <lineage>
        <taxon>Eukaryota</taxon>
        <taxon>Viridiplantae</taxon>
        <taxon>Streptophyta</taxon>
        <taxon>Embryophyta</taxon>
        <taxon>Tracheophyta</taxon>
        <taxon>Spermatophyta</taxon>
        <taxon>Magnoliopsida</taxon>
        <taxon>eudicotyledons</taxon>
        <taxon>Gunneridae</taxon>
        <taxon>Pentapetalae</taxon>
        <taxon>rosids</taxon>
        <taxon>fabids</taxon>
        <taxon>Malpighiales</taxon>
        <taxon>Salicaceae</taxon>
        <taxon>Saliceae</taxon>
        <taxon>Populus</taxon>
    </lineage>
</organism>
<evidence type="ECO:0000313" key="2">
    <source>
        <dbReference type="EMBL" id="KAH8492561.1"/>
    </source>
</evidence>
<dbReference type="EMBL" id="JACEGQ020000012">
    <property type="protein sequence ID" value="KAH8492561.1"/>
    <property type="molecule type" value="Genomic_DNA"/>
</dbReference>
<keyword evidence="1" id="KW-0175">Coiled coil</keyword>
<protein>
    <submittedName>
        <fullName evidence="2">Uncharacterized protein</fullName>
    </submittedName>
</protein>
<reference evidence="2" key="1">
    <citation type="journal article" date="2021" name="J. Hered.">
        <title>Genome Assembly of Salicaceae Populus deltoides (Eastern Cottonwood) I-69 Based on Nanopore Sequencing and Hi-C Technologies.</title>
        <authorList>
            <person name="Bai S."/>
            <person name="Wu H."/>
            <person name="Zhang J."/>
            <person name="Pan Z."/>
            <person name="Zhao W."/>
            <person name="Li Z."/>
            <person name="Tong C."/>
        </authorList>
    </citation>
    <scope>NUCLEOTIDE SEQUENCE</scope>
    <source>
        <tissue evidence="2">Leaf</tissue>
    </source>
</reference>